<proteinExistence type="predicted"/>
<dbReference type="Ensembl" id="ENSCCRT00015102306.1">
    <property type="protein sequence ID" value="ENSCCRP00015099094.1"/>
    <property type="gene ID" value="ENSCCRG00015039852.1"/>
</dbReference>
<dbReference type="InterPro" id="IPR045860">
    <property type="entry name" value="Snake_toxin-like_sf"/>
</dbReference>
<protein>
    <recommendedName>
        <fullName evidence="2">Snake toxin/toxin-like domain-containing protein</fullName>
    </recommendedName>
</protein>
<keyword evidence="1" id="KW-0472">Membrane</keyword>
<dbReference type="InterPro" id="IPR035076">
    <property type="entry name" value="Toxin/TOLIP"/>
</dbReference>
<feature type="domain" description="Snake toxin/toxin-like" evidence="2">
    <location>
        <begin position="47"/>
        <end position="104"/>
    </location>
</feature>
<feature type="transmembrane region" description="Helical" evidence="1">
    <location>
        <begin position="5"/>
        <end position="22"/>
    </location>
</feature>
<keyword evidence="1" id="KW-1133">Transmembrane helix</keyword>
<accession>A0A8C2A2H1</accession>
<name>A0A8C2A2H1_CYPCA</name>
<reference evidence="3" key="1">
    <citation type="submission" date="2025-08" db="UniProtKB">
        <authorList>
            <consortium name="Ensembl"/>
        </authorList>
    </citation>
    <scope>IDENTIFICATION</scope>
</reference>
<organism evidence="3 4">
    <name type="scientific">Cyprinus carpio</name>
    <name type="common">Common carp</name>
    <dbReference type="NCBI Taxonomy" id="7962"/>
    <lineage>
        <taxon>Eukaryota</taxon>
        <taxon>Metazoa</taxon>
        <taxon>Chordata</taxon>
        <taxon>Craniata</taxon>
        <taxon>Vertebrata</taxon>
        <taxon>Euteleostomi</taxon>
        <taxon>Actinopterygii</taxon>
        <taxon>Neopterygii</taxon>
        <taxon>Teleostei</taxon>
        <taxon>Ostariophysi</taxon>
        <taxon>Cypriniformes</taxon>
        <taxon>Cyprinidae</taxon>
        <taxon>Cyprininae</taxon>
        <taxon>Cyprinus</taxon>
    </lineage>
</organism>
<keyword evidence="1" id="KW-0812">Transmembrane</keyword>
<evidence type="ECO:0000313" key="4">
    <source>
        <dbReference type="Proteomes" id="UP000694700"/>
    </source>
</evidence>
<dbReference type="Proteomes" id="UP000694700">
    <property type="component" value="Unplaced"/>
</dbReference>
<evidence type="ECO:0000259" key="2">
    <source>
        <dbReference type="Pfam" id="PF00087"/>
    </source>
</evidence>
<dbReference type="SUPFAM" id="SSF57302">
    <property type="entry name" value="Snake toxin-like"/>
    <property type="match status" value="1"/>
</dbReference>
<sequence>TPFSWIMALQIISVVLFTVFFSEGMSCRIHFNLSIAFIIFYLLINSEKCKMLLTCFAYESSLFLMLFFADGTVVKSCSASCGILSVNVGQLGMTSRCCDSDLCNNTIAICQFLEDNRLMISLFLTKSCWIDSEGYTAQYGPLL</sequence>
<evidence type="ECO:0000313" key="3">
    <source>
        <dbReference type="Ensembl" id="ENSCCRP00015099094.1"/>
    </source>
</evidence>
<dbReference type="AlphaFoldDB" id="A0A8C2A2H1"/>
<feature type="transmembrane region" description="Helical" evidence="1">
    <location>
        <begin position="28"/>
        <end position="44"/>
    </location>
</feature>
<evidence type="ECO:0000256" key="1">
    <source>
        <dbReference type="SAM" id="Phobius"/>
    </source>
</evidence>
<dbReference type="Pfam" id="PF00087">
    <property type="entry name" value="Toxin_TOLIP"/>
    <property type="match status" value="1"/>
</dbReference>
<dbReference type="Gene3D" id="2.10.60.10">
    <property type="entry name" value="CD59"/>
    <property type="match status" value="1"/>
</dbReference>